<dbReference type="PATRIC" id="fig|1230458.4.peg.2069"/>
<reference evidence="1 2" key="1">
    <citation type="journal article" date="2014" name="PLoS Genet.">
        <title>Phylogenetically driven sequencing of extremely halophilic archaea reveals strategies for static and dynamic osmo-response.</title>
        <authorList>
            <person name="Becker E.A."/>
            <person name="Seitzer P.M."/>
            <person name="Tritt A."/>
            <person name="Larsen D."/>
            <person name="Krusor M."/>
            <person name="Yao A.I."/>
            <person name="Wu D."/>
            <person name="Madern D."/>
            <person name="Eisen J.A."/>
            <person name="Darling A.E."/>
            <person name="Facciotti M.T."/>
        </authorList>
    </citation>
    <scope>NUCLEOTIDE SEQUENCE [LARGE SCALE GENOMIC DNA]</scope>
    <source>
        <strain evidence="1 2">DSM 12281</strain>
    </source>
</reference>
<dbReference type="EMBL" id="AOIL01000035">
    <property type="protein sequence ID" value="ELY91540.1"/>
    <property type="molecule type" value="Genomic_DNA"/>
</dbReference>
<dbReference type="STRING" id="1230458.C484_10271"/>
<keyword evidence="2" id="KW-1185">Reference proteome</keyword>
<dbReference type="AlphaFoldDB" id="L9ZYH5"/>
<protein>
    <submittedName>
        <fullName evidence="1">Uncharacterized protein</fullName>
    </submittedName>
</protein>
<evidence type="ECO:0000313" key="1">
    <source>
        <dbReference type="EMBL" id="ELY91540.1"/>
    </source>
</evidence>
<proteinExistence type="predicted"/>
<evidence type="ECO:0000313" key="2">
    <source>
        <dbReference type="Proteomes" id="UP000011648"/>
    </source>
</evidence>
<comment type="caution">
    <text evidence="1">The sequence shown here is derived from an EMBL/GenBank/DDBJ whole genome shotgun (WGS) entry which is preliminary data.</text>
</comment>
<dbReference type="Proteomes" id="UP000011648">
    <property type="component" value="Unassembled WGS sequence"/>
</dbReference>
<gene>
    <name evidence="1" type="ORF">C484_10271</name>
</gene>
<sequence>MVSKTELVFLVETSGAGHAGRTIETIEDEGDDIERVT</sequence>
<organism evidence="1 2">
    <name type="scientific">Natrialba taiwanensis DSM 12281</name>
    <dbReference type="NCBI Taxonomy" id="1230458"/>
    <lineage>
        <taxon>Archaea</taxon>
        <taxon>Methanobacteriati</taxon>
        <taxon>Methanobacteriota</taxon>
        <taxon>Stenosarchaea group</taxon>
        <taxon>Halobacteria</taxon>
        <taxon>Halobacteriales</taxon>
        <taxon>Natrialbaceae</taxon>
        <taxon>Natrialba</taxon>
    </lineage>
</organism>
<name>L9ZYH5_9EURY</name>
<accession>L9ZYH5</accession>